<comment type="function">
    <text evidence="2">Purine nucleoside enzyme that catalyzes the phosphorolysis of adenosine and inosine nucleosides, yielding D-ribose 1-phosphate and the respective free bases, adenine and hypoxanthine. Also catalyzes the phosphorolysis of S-methyl-5'-thioadenosine into adenine and S-methyl-5-thio-alpha-D-ribose 1-phosphate. Also has adenosine deaminase activity.</text>
</comment>
<evidence type="ECO:0000313" key="13">
    <source>
        <dbReference type="EMBL" id="PJM75693.1"/>
    </source>
</evidence>
<dbReference type="Pfam" id="PF02578">
    <property type="entry name" value="Cu-oxidase_4"/>
    <property type="match status" value="1"/>
</dbReference>
<keyword evidence="4" id="KW-0808">Transferase</keyword>
<dbReference type="SUPFAM" id="SSF64438">
    <property type="entry name" value="CNF1/YfiH-like putative cysteine hydrolases"/>
    <property type="match status" value="1"/>
</dbReference>
<comment type="catalytic activity">
    <reaction evidence="11">
        <text>S-methyl-5'-thioadenosine + phosphate = 5-(methylsulfanyl)-alpha-D-ribose 1-phosphate + adenine</text>
        <dbReference type="Rhea" id="RHEA:11852"/>
        <dbReference type="ChEBI" id="CHEBI:16708"/>
        <dbReference type="ChEBI" id="CHEBI:17509"/>
        <dbReference type="ChEBI" id="CHEBI:43474"/>
        <dbReference type="ChEBI" id="CHEBI:58533"/>
        <dbReference type="EC" id="2.4.2.28"/>
    </reaction>
    <physiologicalReaction direction="left-to-right" evidence="11">
        <dbReference type="Rhea" id="RHEA:11853"/>
    </physiologicalReaction>
</comment>
<dbReference type="InterPro" id="IPR011324">
    <property type="entry name" value="Cytotoxic_necrot_fac-like_cat"/>
</dbReference>
<evidence type="ECO:0000256" key="12">
    <source>
        <dbReference type="SAM" id="MobiDB-lite"/>
    </source>
</evidence>
<dbReference type="EMBL" id="PEBK01000003">
    <property type="protein sequence ID" value="PJM75693.1"/>
    <property type="molecule type" value="Genomic_DNA"/>
</dbReference>
<keyword evidence="6" id="KW-0378">Hydrolase</keyword>
<comment type="catalytic activity">
    <reaction evidence="1">
        <text>inosine + phosphate = alpha-D-ribose 1-phosphate + hypoxanthine</text>
        <dbReference type="Rhea" id="RHEA:27646"/>
        <dbReference type="ChEBI" id="CHEBI:17368"/>
        <dbReference type="ChEBI" id="CHEBI:17596"/>
        <dbReference type="ChEBI" id="CHEBI:43474"/>
        <dbReference type="ChEBI" id="CHEBI:57720"/>
        <dbReference type="EC" id="2.4.2.1"/>
    </reaction>
    <physiologicalReaction direction="left-to-right" evidence="1">
        <dbReference type="Rhea" id="RHEA:27647"/>
    </physiologicalReaction>
</comment>
<comment type="catalytic activity">
    <reaction evidence="10">
        <text>adenosine + phosphate = alpha-D-ribose 1-phosphate + adenine</text>
        <dbReference type="Rhea" id="RHEA:27642"/>
        <dbReference type="ChEBI" id="CHEBI:16335"/>
        <dbReference type="ChEBI" id="CHEBI:16708"/>
        <dbReference type="ChEBI" id="CHEBI:43474"/>
        <dbReference type="ChEBI" id="CHEBI:57720"/>
        <dbReference type="EC" id="2.4.2.1"/>
    </reaction>
    <physiologicalReaction direction="left-to-right" evidence="10">
        <dbReference type="Rhea" id="RHEA:27643"/>
    </physiologicalReaction>
</comment>
<dbReference type="RefSeq" id="WP_100512698.1">
    <property type="nucleotide sequence ID" value="NZ_PEBK01000003.1"/>
</dbReference>
<dbReference type="OrthoDB" id="4279at2"/>
<evidence type="ECO:0000256" key="5">
    <source>
        <dbReference type="ARBA" id="ARBA00022723"/>
    </source>
</evidence>
<organism evidence="13 14">
    <name type="scientific">Bifidobacterium simiarum</name>
    <dbReference type="NCBI Taxonomy" id="2045441"/>
    <lineage>
        <taxon>Bacteria</taxon>
        <taxon>Bacillati</taxon>
        <taxon>Actinomycetota</taxon>
        <taxon>Actinomycetes</taxon>
        <taxon>Bifidobacteriales</taxon>
        <taxon>Bifidobacteriaceae</taxon>
        <taxon>Bifidobacterium</taxon>
    </lineage>
</organism>
<dbReference type="InterPro" id="IPR003730">
    <property type="entry name" value="Cu_polyphenol_OxRdtase"/>
</dbReference>
<evidence type="ECO:0000256" key="7">
    <source>
        <dbReference type="ARBA" id="ARBA00022833"/>
    </source>
</evidence>
<evidence type="ECO:0000256" key="9">
    <source>
        <dbReference type="ARBA" id="ARBA00047989"/>
    </source>
</evidence>
<feature type="compositionally biased region" description="Low complexity" evidence="12">
    <location>
        <begin position="1"/>
        <end position="21"/>
    </location>
</feature>
<dbReference type="Gene3D" id="3.60.140.10">
    <property type="entry name" value="CNF1/YfiH-like putative cysteine hydrolases"/>
    <property type="match status" value="1"/>
</dbReference>
<dbReference type="GO" id="GO:0005507">
    <property type="term" value="F:copper ion binding"/>
    <property type="evidence" value="ECO:0007669"/>
    <property type="project" value="TreeGrafter"/>
</dbReference>
<dbReference type="GO" id="GO:0016787">
    <property type="term" value="F:hydrolase activity"/>
    <property type="evidence" value="ECO:0007669"/>
    <property type="project" value="UniProtKB-KW"/>
</dbReference>
<evidence type="ECO:0000256" key="4">
    <source>
        <dbReference type="ARBA" id="ARBA00022679"/>
    </source>
</evidence>
<keyword evidence="14" id="KW-1185">Reference proteome</keyword>
<dbReference type="GO" id="GO:0017061">
    <property type="term" value="F:S-methyl-5-thioadenosine phosphorylase activity"/>
    <property type="evidence" value="ECO:0007669"/>
    <property type="project" value="UniProtKB-EC"/>
</dbReference>
<proteinExistence type="inferred from homology"/>
<name>A0A2M9HFZ4_9BIFI</name>
<protein>
    <submittedName>
        <fullName evidence="13">Copper oxidase</fullName>
    </submittedName>
</protein>
<evidence type="ECO:0000313" key="14">
    <source>
        <dbReference type="Proteomes" id="UP000231451"/>
    </source>
</evidence>
<dbReference type="Proteomes" id="UP000231451">
    <property type="component" value="Unassembled WGS sequence"/>
</dbReference>
<reference evidence="13 14" key="1">
    <citation type="submission" date="2017-10" db="EMBL/GenBank/DDBJ databases">
        <title>Draft genome sequences of strains TRE 1, TRE 9, TRE H and TRI 7, isolated from tamarins, belonging to four potential novel Bifidobacterium species.</title>
        <authorList>
            <person name="Mattarelli P."/>
            <person name="Modesto M."/>
            <person name="Puglisi E."/>
            <person name="Morelli L."/>
            <person name="Spezio C."/>
            <person name="Bonetti A."/>
            <person name="Sandri C."/>
        </authorList>
    </citation>
    <scope>NUCLEOTIDE SEQUENCE [LARGE SCALE GENOMIC DNA]</scope>
    <source>
        <strain evidence="14">TRI7</strain>
    </source>
</reference>
<evidence type="ECO:0000256" key="2">
    <source>
        <dbReference type="ARBA" id="ARBA00003215"/>
    </source>
</evidence>
<comment type="caution">
    <text evidence="13">The sequence shown here is derived from an EMBL/GenBank/DDBJ whole genome shotgun (WGS) entry which is preliminary data.</text>
</comment>
<evidence type="ECO:0000256" key="3">
    <source>
        <dbReference type="ARBA" id="ARBA00007353"/>
    </source>
</evidence>
<comment type="similarity">
    <text evidence="3">Belongs to the purine nucleoside phosphorylase YfiH/LACC1 family.</text>
</comment>
<dbReference type="AlphaFoldDB" id="A0A2M9HFZ4"/>
<accession>A0A2M9HFZ4</accession>
<evidence type="ECO:0000256" key="10">
    <source>
        <dbReference type="ARBA" id="ARBA00048968"/>
    </source>
</evidence>
<keyword evidence="7" id="KW-0862">Zinc</keyword>
<keyword evidence="8" id="KW-0186">Copper</keyword>
<comment type="catalytic activity">
    <reaction evidence="9">
        <text>adenosine + H2O + H(+) = inosine + NH4(+)</text>
        <dbReference type="Rhea" id="RHEA:24408"/>
        <dbReference type="ChEBI" id="CHEBI:15377"/>
        <dbReference type="ChEBI" id="CHEBI:15378"/>
        <dbReference type="ChEBI" id="CHEBI:16335"/>
        <dbReference type="ChEBI" id="CHEBI:17596"/>
        <dbReference type="ChEBI" id="CHEBI:28938"/>
        <dbReference type="EC" id="3.5.4.4"/>
    </reaction>
    <physiologicalReaction direction="left-to-right" evidence="9">
        <dbReference type="Rhea" id="RHEA:24409"/>
    </physiologicalReaction>
</comment>
<dbReference type="PANTHER" id="PTHR30616:SF2">
    <property type="entry name" value="PURINE NUCLEOSIDE PHOSPHORYLASE LACC1"/>
    <property type="match status" value="1"/>
</dbReference>
<dbReference type="PANTHER" id="PTHR30616">
    <property type="entry name" value="UNCHARACTERIZED PROTEIN YFIH"/>
    <property type="match status" value="1"/>
</dbReference>
<evidence type="ECO:0000256" key="6">
    <source>
        <dbReference type="ARBA" id="ARBA00022801"/>
    </source>
</evidence>
<gene>
    <name evidence="13" type="ORF">CSQ87_04560</name>
</gene>
<evidence type="ECO:0000256" key="1">
    <source>
        <dbReference type="ARBA" id="ARBA00000553"/>
    </source>
</evidence>
<evidence type="ECO:0000256" key="11">
    <source>
        <dbReference type="ARBA" id="ARBA00049893"/>
    </source>
</evidence>
<sequence>MTNTDSSNTNSSNTNSPSDPNVNPLTVPNPADPDANILNSNTIPDHYEDGRPVPVTIPIPLAPGIKVVYTTRLGGISQGDYAALNLGGRGGDDPAAIEANRTALAEEIGAKLSLVGQVHSAKAVDVDDLYRDNAPYGFDASGTQIDEERAAQRIEADGQVTTRKGVALGMFAADCLPVLFADPISGVIGAAHCGRRGLQRGVIEETVDLMVKKGAKRENIVATLGPRICGECYEVGDEIAEDFQKRFPLTKTTTRFGGAGIDIAEAAMIDLAFAGVNQVADSMRRVNAATQYLAEDAELADLCRADNEGDPELHERIGAIRHSLCTLENPLWFSHRRATLSHKEHEGRLLALVVRE</sequence>
<dbReference type="CDD" id="cd16833">
    <property type="entry name" value="YfiH"/>
    <property type="match status" value="1"/>
</dbReference>
<dbReference type="InterPro" id="IPR038371">
    <property type="entry name" value="Cu_polyphenol_OxRdtase_sf"/>
</dbReference>
<keyword evidence="5" id="KW-0479">Metal-binding</keyword>
<feature type="region of interest" description="Disordered" evidence="12">
    <location>
        <begin position="1"/>
        <end position="34"/>
    </location>
</feature>
<evidence type="ECO:0000256" key="8">
    <source>
        <dbReference type="ARBA" id="ARBA00023008"/>
    </source>
</evidence>